<keyword evidence="4" id="KW-1185">Reference proteome</keyword>
<proteinExistence type="predicted"/>
<dbReference type="AlphaFoldDB" id="A0AAW1L3V0"/>
<evidence type="ECO:0000313" key="4">
    <source>
        <dbReference type="Proteomes" id="UP001458880"/>
    </source>
</evidence>
<evidence type="ECO:0000256" key="1">
    <source>
        <dbReference type="ARBA" id="ARBA00022729"/>
    </source>
</evidence>
<evidence type="ECO:0000259" key="2">
    <source>
        <dbReference type="Pfam" id="PF01347"/>
    </source>
</evidence>
<keyword evidence="3" id="KW-0449">Lipoprotein</keyword>
<dbReference type="InterPro" id="IPR015816">
    <property type="entry name" value="Vitellinogen_b-sht_N"/>
</dbReference>
<dbReference type="InterPro" id="IPR001747">
    <property type="entry name" value="Vitellogenin_N"/>
</dbReference>
<protein>
    <submittedName>
        <fullName evidence="3">Lipoprotein amino terminal region</fullName>
    </submittedName>
</protein>
<comment type="caution">
    <text evidence="3">The sequence shown here is derived from an EMBL/GenBank/DDBJ whole genome shotgun (WGS) entry which is preliminary data.</text>
</comment>
<dbReference type="Proteomes" id="UP001458880">
    <property type="component" value="Unassembled WGS sequence"/>
</dbReference>
<keyword evidence="1" id="KW-0732">Signal</keyword>
<dbReference type="GO" id="GO:0005319">
    <property type="term" value="F:lipid transporter activity"/>
    <property type="evidence" value="ECO:0007669"/>
    <property type="project" value="InterPro"/>
</dbReference>
<feature type="domain" description="Vitellogenin" evidence="2">
    <location>
        <begin position="7"/>
        <end position="84"/>
    </location>
</feature>
<sequence>MDQLVKDDDDIIEVVKHKNYSNYEQLPAYHYGLSNMDSDSEPGTNQMNEYMTRSTFTRAIITGDLKQHIIQSCMTVNKIAVSPTRATW</sequence>
<accession>A0AAW1L3V0</accession>
<dbReference type="Gene3D" id="2.30.230.10">
    <property type="entry name" value="Lipovitellin, beta-sheet shell regions, chain A"/>
    <property type="match status" value="1"/>
</dbReference>
<organism evidence="3 4">
    <name type="scientific">Popillia japonica</name>
    <name type="common">Japanese beetle</name>
    <dbReference type="NCBI Taxonomy" id="7064"/>
    <lineage>
        <taxon>Eukaryota</taxon>
        <taxon>Metazoa</taxon>
        <taxon>Ecdysozoa</taxon>
        <taxon>Arthropoda</taxon>
        <taxon>Hexapoda</taxon>
        <taxon>Insecta</taxon>
        <taxon>Pterygota</taxon>
        <taxon>Neoptera</taxon>
        <taxon>Endopterygota</taxon>
        <taxon>Coleoptera</taxon>
        <taxon>Polyphaga</taxon>
        <taxon>Scarabaeiformia</taxon>
        <taxon>Scarabaeidae</taxon>
        <taxon>Rutelinae</taxon>
        <taxon>Popillia</taxon>
    </lineage>
</organism>
<name>A0AAW1L3V0_POPJA</name>
<evidence type="ECO:0000313" key="3">
    <source>
        <dbReference type="EMBL" id="KAK9729147.1"/>
    </source>
</evidence>
<dbReference type="Pfam" id="PF01347">
    <property type="entry name" value="Vitellogenin_N"/>
    <property type="match status" value="1"/>
</dbReference>
<dbReference type="EMBL" id="JASPKY010000163">
    <property type="protein sequence ID" value="KAK9729147.1"/>
    <property type="molecule type" value="Genomic_DNA"/>
</dbReference>
<reference evidence="3 4" key="1">
    <citation type="journal article" date="2024" name="BMC Genomics">
        <title>De novo assembly and annotation of Popillia japonica's genome with initial clues to its potential as an invasive pest.</title>
        <authorList>
            <person name="Cucini C."/>
            <person name="Boschi S."/>
            <person name="Funari R."/>
            <person name="Cardaioli E."/>
            <person name="Iannotti N."/>
            <person name="Marturano G."/>
            <person name="Paoli F."/>
            <person name="Bruttini M."/>
            <person name="Carapelli A."/>
            <person name="Frati F."/>
            <person name="Nardi F."/>
        </authorList>
    </citation>
    <scope>NUCLEOTIDE SEQUENCE [LARGE SCALE GENOMIC DNA]</scope>
    <source>
        <strain evidence="3">DMR45628</strain>
    </source>
</reference>
<gene>
    <name evidence="3" type="ORF">QE152_g16099</name>
</gene>
<dbReference type="InterPro" id="IPR015819">
    <property type="entry name" value="Lipid_transp_b-sht_shell"/>
</dbReference>
<dbReference type="SUPFAM" id="SSF56968">
    <property type="entry name" value="Lipovitellin-phosvitin complex, beta-sheet shell regions"/>
    <property type="match status" value="1"/>
</dbReference>